<evidence type="ECO:0000313" key="3">
    <source>
        <dbReference type="Proteomes" id="UP000618926"/>
    </source>
</evidence>
<comment type="caution">
    <text evidence="2">The sequence shown here is derived from an EMBL/GenBank/DDBJ whole genome shotgun (WGS) entry which is preliminary data.</text>
</comment>
<accession>A0ABR9NW87</accession>
<evidence type="ECO:0000313" key="2">
    <source>
        <dbReference type="EMBL" id="MBE2888520.1"/>
    </source>
</evidence>
<feature type="signal peptide" evidence="1">
    <location>
        <begin position="1"/>
        <end position="23"/>
    </location>
</feature>
<name>A0ABR9NW87_9BACT</name>
<protein>
    <recommendedName>
        <fullName evidence="4">SH3b domain-containing protein</fullName>
    </recommendedName>
</protein>
<dbReference type="RefSeq" id="WP_039648428.1">
    <property type="nucleotide sequence ID" value="NZ_JADBFD010000014.1"/>
</dbReference>
<reference evidence="2 3" key="1">
    <citation type="submission" date="2020-10" db="EMBL/GenBank/DDBJ databases">
        <title>Investigation of anaerobic biodegradation of phenanthrene by a sulfate-dependent Geobacter anodireducens strain PheS2.</title>
        <authorList>
            <person name="Zhang Z."/>
        </authorList>
    </citation>
    <scope>NUCLEOTIDE SEQUENCE [LARGE SCALE GENOMIC DNA]</scope>
    <source>
        <strain evidence="2 3">PheS2</strain>
    </source>
</reference>
<sequence length="201" mass="22148">MWFLRTGALLWLLSAVAIGTVSAAPPPPRPEAGKGVLLVKGSPAHDNAGGGSFVVMYREPGIGRIGELRVSSLPALARSVKTPPGVFALAVTATKGEWLRVHYDEAGRSGWLEPRRTWAYLTWEEYLRGKTARLLRGLRKEFYLARSGPDGDAPELPPLTPERSMRILDVDGDRARVLVDLSVMAWLRWRDPDGRLLIAVE</sequence>
<proteinExistence type="predicted"/>
<keyword evidence="1" id="KW-0732">Signal</keyword>
<gene>
    <name evidence="2" type="ORF">IIE05_11120</name>
</gene>
<feature type="chain" id="PRO_5046305140" description="SH3b domain-containing protein" evidence="1">
    <location>
        <begin position="24"/>
        <end position="201"/>
    </location>
</feature>
<evidence type="ECO:0008006" key="4">
    <source>
        <dbReference type="Google" id="ProtNLM"/>
    </source>
</evidence>
<dbReference type="EMBL" id="JADBFD010000014">
    <property type="protein sequence ID" value="MBE2888520.1"/>
    <property type="molecule type" value="Genomic_DNA"/>
</dbReference>
<keyword evidence="3" id="KW-1185">Reference proteome</keyword>
<dbReference type="Proteomes" id="UP000618926">
    <property type="component" value="Unassembled WGS sequence"/>
</dbReference>
<organism evidence="2 3">
    <name type="scientific">Geobacter anodireducens</name>
    <dbReference type="NCBI Taxonomy" id="1340425"/>
    <lineage>
        <taxon>Bacteria</taxon>
        <taxon>Pseudomonadati</taxon>
        <taxon>Thermodesulfobacteriota</taxon>
        <taxon>Desulfuromonadia</taxon>
        <taxon>Geobacterales</taxon>
        <taxon>Geobacteraceae</taxon>
        <taxon>Geobacter</taxon>
    </lineage>
</organism>
<evidence type="ECO:0000256" key="1">
    <source>
        <dbReference type="SAM" id="SignalP"/>
    </source>
</evidence>